<dbReference type="Pfam" id="PF07977">
    <property type="entry name" value="FabA"/>
    <property type="match status" value="1"/>
</dbReference>
<organism evidence="3 4">
    <name type="scientific">Olsenella profusa F0195</name>
    <dbReference type="NCBI Taxonomy" id="1125712"/>
    <lineage>
        <taxon>Bacteria</taxon>
        <taxon>Bacillati</taxon>
        <taxon>Actinomycetota</taxon>
        <taxon>Coriobacteriia</taxon>
        <taxon>Coriobacteriales</taxon>
        <taxon>Atopobiaceae</taxon>
        <taxon>Olsenella</taxon>
    </lineage>
</organism>
<dbReference type="RefSeq" id="WP_021726651.1">
    <property type="nucleotide sequence ID" value="NZ_AWEZ01000061.1"/>
</dbReference>
<keyword evidence="2" id="KW-0456">Lyase</keyword>
<evidence type="ECO:0000313" key="4">
    <source>
        <dbReference type="Proteomes" id="UP000016638"/>
    </source>
</evidence>
<dbReference type="EMBL" id="AWEZ01000061">
    <property type="protein sequence ID" value="ERL06912.1"/>
    <property type="molecule type" value="Genomic_DNA"/>
</dbReference>
<dbReference type="GO" id="GO:0016829">
    <property type="term" value="F:lyase activity"/>
    <property type="evidence" value="ECO:0007669"/>
    <property type="project" value="UniProtKB-KW"/>
</dbReference>
<dbReference type="InterPro" id="IPR029069">
    <property type="entry name" value="HotDog_dom_sf"/>
</dbReference>
<name>U2UUW5_9ACTN</name>
<dbReference type="PANTHER" id="PTHR30272:SF1">
    <property type="entry name" value="3-HYDROXYACYL-[ACYL-CARRIER-PROTEIN] DEHYDRATASE"/>
    <property type="match status" value="1"/>
</dbReference>
<dbReference type="Gene3D" id="3.10.129.10">
    <property type="entry name" value="Hotdog Thioesterase"/>
    <property type="match status" value="1"/>
</dbReference>
<sequence>MNRDELERILPHRPPMLLLDESEVVGGEAHGRIAIRGDEFFLQGHFPNNPIVPGVIQCEMLAQNCCVLIADQMTDTQGKTPLYTGLDKVRFKSSIRPGDTVDLVCRLTRSHAPFYFAEGEASVDGRLCCTANMSFALVASDAAKGGDA</sequence>
<evidence type="ECO:0000256" key="2">
    <source>
        <dbReference type="ARBA" id="ARBA00023239"/>
    </source>
</evidence>
<dbReference type="OrthoDB" id="9772788at2"/>
<dbReference type="PATRIC" id="fig|1125712.3.peg.1803"/>
<evidence type="ECO:0000313" key="3">
    <source>
        <dbReference type="EMBL" id="ERL06912.1"/>
    </source>
</evidence>
<dbReference type="eggNOG" id="COG0764">
    <property type="taxonomic scope" value="Bacteria"/>
</dbReference>
<comment type="similarity">
    <text evidence="1">Belongs to the thioester dehydratase family. FabZ subfamily.</text>
</comment>
<dbReference type="Proteomes" id="UP000016638">
    <property type="component" value="Unassembled WGS sequence"/>
</dbReference>
<reference evidence="3 4" key="1">
    <citation type="submission" date="2013-08" db="EMBL/GenBank/DDBJ databases">
        <authorList>
            <person name="Durkin A.S."/>
            <person name="Haft D.R."/>
            <person name="McCorrison J."/>
            <person name="Torralba M."/>
            <person name="Gillis M."/>
            <person name="Haft D.H."/>
            <person name="Methe B."/>
            <person name="Sutton G."/>
            <person name="Nelson K.E."/>
        </authorList>
    </citation>
    <scope>NUCLEOTIDE SEQUENCE [LARGE SCALE GENOMIC DNA]</scope>
    <source>
        <strain evidence="3 4">F0195</strain>
    </source>
</reference>
<gene>
    <name evidence="3" type="ORF">HMPREF1316_0962</name>
</gene>
<dbReference type="STRING" id="1125712.HMPREF1316_0962"/>
<accession>U2UUW5</accession>
<keyword evidence="4" id="KW-1185">Reference proteome</keyword>
<dbReference type="PANTHER" id="PTHR30272">
    <property type="entry name" value="3-HYDROXYACYL-[ACYL-CARRIER-PROTEIN] DEHYDRATASE"/>
    <property type="match status" value="1"/>
</dbReference>
<dbReference type="CDD" id="cd01288">
    <property type="entry name" value="FabZ"/>
    <property type="match status" value="1"/>
</dbReference>
<proteinExistence type="inferred from homology"/>
<comment type="caution">
    <text evidence="3">The sequence shown here is derived from an EMBL/GenBank/DDBJ whole genome shotgun (WGS) entry which is preliminary data.</text>
</comment>
<dbReference type="InterPro" id="IPR013114">
    <property type="entry name" value="FabA_FabZ"/>
</dbReference>
<dbReference type="AlphaFoldDB" id="U2UUW5"/>
<protein>
    <submittedName>
        <fullName evidence="3">Putative beta-hydroxyacyl-(Acyl-carrier-protein) dehydratase FabZ</fullName>
    </submittedName>
</protein>
<dbReference type="SUPFAM" id="SSF54637">
    <property type="entry name" value="Thioesterase/thiol ester dehydrase-isomerase"/>
    <property type="match status" value="1"/>
</dbReference>
<evidence type="ECO:0000256" key="1">
    <source>
        <dbReference type="ARBA" id="ARBA00009174"/>
    </source>
</evidence>